<dbReference type="AlphaFoldDB" id="A0A817UWQ3"/>
<reference evidence="1" key="1">
    <citation type="submission" date="2021-02" db="EMBL/GenBank/DDBJ databases">
        <authorList>
            <person name="Nowell W R."/>
        </authorList>
    </citation>
    <scope>NUCLEOTIDE SEQUENCE</scope>
</reference>
<dbReference type="EMBL" id="CAJNYT010001084">
    <property type="protein sequence ID" value="CAF3394784.1"/>
    <property type="molecule type" value="Genomic_DNA"/>
</dbReference>
<dbReference type="Proteomes" id="UP000663865">
    <property type="component" value="Unassembled WGS sequence"/>
</dbReference>
<dbReference type="EMBL" id="CAJNYV010000047">
    <property type="protein sequence ID" value="CAF3332912.1"/>
    <property type="molecule type" value="Genomic_DNA"/>
</dbReference>
<evidence type="ECO:0000313" key="1">
    <source>
        <dbReference type="EMBL" id="CAF3332912.1"/>
    </source>
</evidence>
<evidence type="ECO:0000313" key="3">
    <source>
        <dbReference type="Proteomes" id="UP000663865"/>
    </source>
</evidence>
<dbReference type="Proteomes" id="UP000663872">
    <property type="component" value="Unassembled WGS sequence"/>
</dbReference>
<organism evidence="1 3">
    <name type="scientific">Rotaria socialis</name>
    <dbReference type="NCBI Taxonomy" id="392032"/>
    <lineage>
        <taxon>Eukaryota</taxon>
        <taxon>Metazoa</taxon>
        <taxon>Spiralia</taxon>
        <taxon>Gnathifera</taxon>
        <taxon>Rotifera</taxon>
        <taxon>Eurotatoria</taxon>
        <taxon>Bdelloidea</taxon>
        <taxon>Philodinida</taxon>
        <taxon>Philodinidae</taxon>
        <taxon>Rotaria</taxon>
    </lineage>
</organism>
<gene>
    <name evidence="2" type="ORF">GRG538_LOCUS9459</name>
    <name evidence="1" type="ORF">KIK155_LOCUS1892</name>
</gene>
<name>A0A817UWQ3_9BILA</name>
<comment type="caution">
    <text evidence="1">The sequence shown here is derived from an EMBL/GenBank/DDBJ whole genome shotgun (WGS) entry which is preliminary data.</text>
</comment>
<sequence length="115" mass="12082">MDLLELYFEIFAITDIFKSLYSIHTNQSKYKKATRMKSFIVIVLSVLLLCQFQEQIDAGPAAGATCCAGCCASALAVPVLGPGALGACLPTCLATMGGFPPPCVFCAALFLAPTP</sequence>
<evidence type="ECO:0000313" key="2">
    <source>
        <dbReference type="EMBL" id="CAF3394784.1"/>
    </source>
</evidence>
<protein>
    <submittedName>
        <fullName evidence="1">Uncharacterized protein</fullName>
    </submittedName>
</protein>
<accession>A0A817UWQ3</accession>
<proteinExistence type="predicted"/>